<keyword evidence="2" id="KW-1185">Reference proteome</keyword>
<name>A0A927C158_9GAMM</name>
<reference evidence="1" key="1">
    <citation type="submission" date="2020-09" db="EMBL/GenBank/DDBJ databases">
        <authorList>
            <person name="Yoon J.-W."/>
        </authorList>
    </citation>
    <scope>NUCLEOTIDE SEQUENCE</scope>
    <source>
        <strain evidence="1">KMU-158</strain>
    </source>
</reference>
<protein>
    <submittedName>
        <fullName evidence="1">Uncharacterized protein</fullName>
    </submittedName>
</protein>
<accession>A0A927C158</accession>
<evidence type="ECO:0000313" key="1">
    <source>
        <dbReference type="EMBL" id="MBD2857741.1"/>
    </source>
</evidence>
<evidence type="ECO:0000313" key="2">
    <source>
        <dbReference type="Proteomes" id="UP000610558"/>
    </source>
</evidence>
<sequence>MAALAACGGQPHKKESGLVNQFAQGNYLEAHALLENSVRDEDAFLLLVQSAVVDAQQGNFKSSNEKLERAKRRSDELYTRTVSEAAKASLSSETALQYRPTPLEQSFLSYKKATNYLNEEAGEWAQQNQDAALVELRYLETLQYEKRFLDNMGIPGRGKPDLANFILDSLGKRAGDMPAFDVDSPWVYAISALVYDRAGENEDALRAFERALEQSEGLSDELRALLQAEATRVLKKVTSDLATAESYGVSQWLELADIDWAEQEVSESSWLLLEQGAVGELQSLEILLTTDSVQRRIILRPILKGSEAAKLNQAAEFAALSKLYSSEYKDAIILNLDENWKTAESLGLTDVVGGGVRIFVPFYTAETTSAADLTIDGQPVEGIALADFTSFLRSYYSENLRREFEEAVLREMSKNATYKSLTAGIKLPFSVGGALATFTAAADLRQCSLIPGRIQLFNISDWQAGKTISYQGQTLTLSGENHIHTVRVGQ</sequence>
<gene>
    <name evidence="1" type="ORF">IB286_01895</name>
</gene>
<dbReference type="RefSeq" id="WP_190761962.1">
    <property type="nucleotide sequence ID" value="NZ_JACXLD010000001.1"/>
</dbReference>
<dbReference type="AlphaFoldDB" id="A0A927C158"/>
<organism evidence="1 2">
    <name type="scientific">Spongiibacter pelagi</name>
    <dbReference type="NCBI Taxonomy" id="2760804"/>
    <lineage>
        <taxon>Bacteria</taxon>
        <taxon>Pseudomonadati</taxon>
        <taxon>Pseudomonadota</taxon>
        <taxon>Gammaproteobacteria</taxon>
        <taxon>Cellvibrionales</taxon>
        <taxon>Spongiibacteraceae</taxon>
        <taxon>Spongiibacter</taxon>
    </lineage>
</organism>
<comment type="caution">
    <text evidence="1">The sequence shown here is derived from an EMBL/GenBank/DDBJ whole genome shotgun (WGS) entry which is preliminary data.</text>
</comment>
<proteinExistence type="predicted"/>
<dbReference type="Proteomes" id="UP000610558">
    <property type="component" value="Unassembled WGS sequence"/>
</dbReference>
<dbReference type="EMBL" id="JACXLD010000001">
    <property type="protein sequence ID" value="MBD2857741.1"/>
    <property type="molecule type" value="Genomic_DNA"/>
</dbReference>